<dbReference type="Pfam" id="PF08902">
    <property type="entry name" value="DUF1848"/>
    <property type="match status" value="1"/>
</dbReference>
<name>A0A4Y8W8G8_9VIBR</name>
<proteinExistence type="predicted"/>
<dbReference type="EMBL" id="SATR01000093">
    <property type="protein sequence ID" value="TFH89230.1"/>
    <property type="molecule type" value="Genomic_DNA"/>
</dbReference>
<accession>A0A4Y8W8G8</accession>
<dbReference type="RefSeq" id="WP_134837574.1">
    <property type="nucleotide sequence ID" value="NZ_SATR01000093.1"/>
</dbReference>
<reference evidence="1 2" key="1">
    <citation type="submission" date="2019-01" db="EMBL/GenBank/DDBJ databases">
        <title>Vibrio BEI176 sp. nov, a marine bacterium isolated from China: eastern marignal seas.</title>
        <authorList>
            <person name="Li B."/>
        </authorList>
    </citation>
    <scope>NUCLEOTIDE SEQUENCE [LARGE SCALE GENOMIC DNA]</scope>
    <source>
        <strain evidence="1 2">BEI176</strain>
    </source>
</reference>
<protein>
    <submittedName>
        <fullName evidence="1">DUF1848 family protein</fullName>
    </submittedName>
</protein>
<gene>
    <name evidence="1" type="ORF">ELS82_23380</name>
</gene>
<dbReference type="OrthoDB" id="9771212at2"/>
<organism evidence="1 2">
    <name type="scientific">Vibrio ouci</name>
    <dbReference type="NCBI Taxonomy" id="2499078"/>
    <lineage>
        <taxon>Bacteria</taxon>
        <taxon>Pseudomonadati</taxon>
        <taxon>Pseudomonadota</taxon>
        <taxon>Gammaproteobacteria</taxon>
        <taxon>Vibrionales</taxon>
        <taxon>Vibrionaceae</taxon>
        <taxon>Vibrio</taxon>
    </lineage>
</organism>
<comment type="caution">
    <text evidence="1">The sequence shown here is derived from an EMBL/GenBank/DDBJ whole genome shotgun (WGS) entry which is preliminary data.</text>
</comment>
<dbReference type="InterPro" id="IPR014998">
    <property type="entry name" value="DUF1848"/>
</dbReference>
<feature type="non-terminal residue" evidence="1">
    <location>
        <position position="1"/>
    </location>
</feature>
<evidence type="ECO:0000313" key="1">
    <source>
        <dbReference type="EMBL" id="TFH89230.1"/>
    </source>
</evidence>
<dbReference type="AlphaFoldDB" id="A0A4Y8W8G8"/>
<evidence type="ECO:0000313" key="2">
    <source>
        <dbReference type="Proteomes" id="UP000297753"/>
    </source>
</evidence>
<sequence>NNLVEYTNKVVISFADLYKKTESNLNTVEGLQYHDILSDESELFSLCQGFSDIAKAYGLKIETCAEDLNIERFDIKRGKCIDDKLIKDVFNIDVSSTKDSGQRLECGCVKSIDIGSYNTCLHGCTYCYATHQKNAAHKNYKKHDPESPFLIGSAEGWEHLLNGPIPIQNSLF</sequence>
<dbReference type="Proteomes" id="UP000297753">
    <property type="component" value="Unassembled WGS sequence"/>
</dbReference>
<keyword evidence="2" id="KW-1185">Reference proteome</keyword>